<name>A0A6P5ZGG2_DURZI</name>
<evidence type="ECO:0000256" key="7">
    <source>
        <dbReference type="ARBA" id="ARBA00023242"/>
    </source>
</evidence>
<dbReference type="GeneID" id="111300472"/>
<dbReference type="Proteomes" id="UP000515121">
    <property type="component" value="Unplaced"/>
</dbReference>
<evidence type="ECO:0000256" key="4">
    <source>
        <dbReference type="ARBA" id="ARBA00022737"/>
    </source>
</evidence>
<sequence length="462" mass="52118">MLILMMDKICKSKPRRSVLFLCDFCNSKPAVFYCRADSAKLCLFCDQQVHSANALSIKHIRSQICDGCKTKPASFVCSNDNLMLCQDCDWNSHNSNCSVSALHERSPVEGFSGRPSVIELASIFGIDLKPNDLMNLIPEFSIYEQELMNLEDFMVPNENSSVSSALLSSVKVNHEVYRQLVEMAKRDLVRIRGDAAELGPGTPPNGSFEQGNLLSFEVENGDDEELLHRQTPFISLLMLHNNELLRKHAFVANEGELMWDCKSSYQASQIWDFQSGRSRDCEESGPEDAGCINSINNHAFVIKNYDGHAKGSSLSKTSVFEDLYEMSHSMRCQDALSRNNCCNQPFSSYKPTTEESNDVPLVGSSSDFKVAEPLKCDGTRFVQVMEHHILAGSDSMNEGKAKVDAELLAQNRGNAMLRYKEKKKHRRYDKQIRYESRKARADTRKRFKGRFVKASEAHDVKV</sequence>
<dbReference type="InterPro" id="IPR010402">
    <property type="entry name" value="CCT_domain"/>
</dbReference>
<dbReference type="RefSeq" id="XP_022751839.1">
    <property type="nucleotide sequence ID" value="XM_022896104.1"/>
</dbReference>
<dbReference type="InterPro" id="IPR049808">
    <property type="entry name" value="CONSTANS-like_Bbox1"/>
</dbReference>
<gene>
    <name evidence="13" type="primary">LOC111300472</name>
</gene>
<dbReference type="OrthoDB" id="153872at2759"/>
<organism evidence="12 13">
    <name type="scientific">Durio zibethinus</name>
    <name type="common">Durian</name>
    <dbReference type="NCBI Taxonomy" id="66656"/>
    <lineage>
        <taxon>Eukaryota</taxon>
        <taxon>Viridiplantae</taxon>
        <taxon>Streptophyta</taxon>
        <taxon>Embryophyta</taxon>
        <taxon>Tracheophyta</taxon>
        <taxon>Spermatophyta</taxon>
        <taxon>Magnoliopsida</taxon>
        <taxon>eudicotyledons</taxon>
        <taxon>Gunneridae</taxon>
        <taxon>Pentapetalae</taxon>
        <taxon>rosids</taxon>
        <taxon>malvids</taxon>
        <taxon>Malvales</taxon>
        <taxon>Malvaceae</taxon>
        <taxon>Helicteroideae</taxon>
        <taxon>Durio</taxon>
    </lineage>
</organism>
<dbReference type="PROSITE" id="PS50119">
    <property type="entry name" value="ZF_BBOX"/>
    <property type="match status" value="2"/>
</dbReference>
<evidence type="ECO:0000256" key="1">
    <source>
        <dbReference type="ARBA" id="ARBA00004123"/>
    </source>
</evidence>
<evidence type="ECO:0000256" key="5">
    <source>
        <dbReference type="ARBA" id="ARBA00022771"/>
    </source>
</evidence>
<dbReference type="GO" id="GO:0008270">
    <property type="term" value="F:zinc ion binding"/>
    <property type="evidence" value="ECO:0007669"/>
    <property type="project" value="UniProtKB-KW"/>
</dbReference>
<comment type="similarity">
    <text evidence="2">Belongs to the CONSTANS family.</text>
</comment>
<dbReference type="PANTHER" id="PTHR31717">
    <property type="entry name" value="ZINC FINGER PROTEIN CONSTANS-LIKE 10"/>
    <property type="match status" value="1"/>
</dbReference>
<dbReference type="Pfam" id="PF06203">
    <property type="entry name" value="CCT"/>
    <property type="match status" value="1"/>
</dbReference>
<keyword evidence="6" id="KW-0862">Zinc</keyword>
<evidence type="ECO:0000313" key="13">
    <source>
        <dbReference type="RefSeq" id="XP_022751839.1"/>
    </source>
</evidence>
<dbReference type="PROSITE" id="PS51017">
    <property type="entry name" value="CCT"/>
    <property type="match status" value="1"/>
</dbReference>
<feature type="domain" description="B box-type" evidence="10">
    <location>
        <begin position="17"/>
        <end position="64"/>
    </location>
</feature>
<dbReference type="PANTHER" id="PTHR31717:SF65">
    <property type="entry name" value="ZINC FINGER PROTEIN CONSTANS-LIKE 14-LIKE"/>
    <property type="match status" value="1"/>
</dbReference>
<comment type="subcellular location">
    <subcellularLocation>
        <location evidence="1 9">Nucleus</location>
    </subcellularLocation>
</comment>
<dbReference type="SMART" id="SM00336">
    <property type="entry name" value="BBOX"/>
    <property type="match status" value="2"/>
</dbReference>
<keyword evidence="4" id="KW-0677">Repeat</keyword>
<dbReference type="KEGG" id="dzi:111300472"/>
<keyword evidence="7 9" id="KW-0539">Nucleus</keyword>
<evidence type="ECO:0000256" key="8">
    <source>
        <dbReference type="PROSITE-ProRule" id="PRU00024"/>
    </source>
</evidence>
<dbReference type="CDD" id="cd19821">
    <property type="entry name" value="Bbox1_BBX-like"/>
    <property type="match status" value="1"/>
</dbReference>
<evidence type="ECO:0000259" key="10">
    <source>
        <dbReference type="PROSITE" id="PS50119"/>
    </source>
</evidence>
<feature type="domain" description="B box-type" evidence="10">
    <location>
        <begin position="60"/>
        <end position="108"/>
    </location>
</feature>
<keyword evidence="3" id="KW-0479">Metal-binding</keyword>
<evidence type="ECO:0000256" key="9">
    <source>
        <dbReference type="PROSITE-ProRule" id="PRU00357"/>
    </source>
</evidence>
<evidence type="ECO:0000256" key="6">
    <source>
        <dbReference type="ARBA" id="ARBA00022833"/>
    </source>
</evidence>
<evidence type="ECO:0000259" key="11">
    <source>
        <dbReference type="PROSITE" id="PS51017"/>
    </source>
</evidence>
<feature type="domain" description="CCT" evidence="11">
    <location>
        <begin position="412"/>
        <end position="454"/>
    </location>
</feature>
<dbReference type="AlphaFoldDB" id="A0A6P5ZGG2"/>
<dbReference type="GO" id="GO:0006355">
    <property type="term" value="P:regulation of DNA-templated transcription"/>
    <property type="evidence" value="ECO:0007669"/>
    <property type="project" value="UniProtKB-ARBA"/>
</dbReference>
<proteinExistence type="inferred from homology"/>
<evidence type="ECO:0000313" key="12">
    <source>
        <dbReference type="Proteomes" id="UP000515121"/>
    </source>
</evidence>
<accession>A0A6P5ZGG2</accession>
<dbReference type="InterPro" id="IPR000315">
    <property type="entry name" value="Znf_B-box"/>
</dbReference>
<keyword evidence="12" id="KW-1185">Reference proteome</keyword>
<dbReference type="GO" id="GO:0005634">
    <property type="term" value="C:nucleus"/>
    <property type="evidence" value="ECO:0007669"/>
    <property type="project" value="UniProtKB-SubCell"/>
</dbReference>
<protein>
    <submittedName>
        <fullName evidence="13">Zinc finger protein CONSTANS-LIKE 14-like</fullName>
    </submittedName>
</protein>
<dbReference type="Pfam" id="PF00643">
    <property type="entry name" value="zf-B_box"/>
    <property type="match status" value="2"/>
</dbReference>
<evidence type="ECO:0000256" key="2">
    <source>
        <dbReference type="ARBA" id="ARBA00010024"/>
    </source>
</evidence>
<keyword evidence="5 8" id="KW-0863">Zinc-finger</keyword>
<reference evidence="13" key="1">
    <citation type="submission" date="2025-08" db="UniProtKB">
        <authorList>
            <consortium name="RefSeq"/>
        </authorList>
    </citation>
    <scope>IDENTIFICATION</scope>
    <source>
        <tissue evidence="13">Fruit stalk</tissue>
    </source>
</reference>
<evidence type="ECO:0000256" key="3">
    <source>
        <dbReference type="ARBA" id="ARBA00022723"/>
    </source>
</evidence>